<proteinExistence type="predicted"/>
<dbReference type="InterPro" id="IPR054471">
    <property type="entry name" value="GPIID_WHD"/>
</dbReference>
<accession>A0A3N4HXU6</accession>
<evidence type="ECO:0000259" key="5">
    <source>
        <dbReference type="Pfam" id="PF24883"/>
    </source>
</evidence>
<reference evidence="6 7" key="1">
    <citation type="journal article" date="2018" name="Nat. Ecol. Evol.">
        <title>Pezizomycetes genomes reveal the molecular basis of ectomycorrhizal truffle lifestyle.</title>
        <authorList>
            <person name="Murat C."/>
            <person name="Payen T."/>
            <person name="Noel B."/>
            <person name="Kuo A."/>
            <person name="Morin E."/>
            <person name="Chen J."/>
            <person name="Kohler A."/>
            <person name="Krizsan K."/>
            <person name="Balestrini R."/>
            <person name="Da Silva C."/>
            <person name="Montanini B."/>
            <person name="Hainaut M."/>
            <person name="Levati E."/>
            <person name="Barry K.W."/>
            <person name="Belfiori B."/>
            <person name="Cichocki N."/>
            <person name="Clum A."/>
            <person name="Dockter R.B."/>
            <person name="Fauchery L."/>
            <person name="Guy J."/>
            <person name="Iotti M."/>
            <person name="Le Tacon F."/>
            <person name="Lindquist E.A."/>
            <person name="Lipzen A."/>
            <person name="Malagnac F."/>
            <person name="Mello A."/>
            <person name="Molinier V."/>
            <person name="Miyauchi S."/>
            <person name="Poulain J."/>
            <person name="Riccioni C."/>
            <person name="Rubini A."/>
            <person name="Sitrit Y."/>
            <person name="Splivallo R."/>
            <person name="Traeger S."/>
            <person name="Wang M."/>
            <person name="Zifcakova L."/>
            <person name="Wipf D."/>
            <person name="Zambonelli A."/>
            <person name="Paolocci F."/>
            <person name="Nowrousian M."/>
            <person name="Ottonello S."/>
            <person name="Baldrian P."/>
            <person name="Spatafora J.W."/>
            <person name="Henrissat B."/>
            <person name="Nagy L.G."/>
            <person name="Aury J.M."/>
            <person name="Wincker P."/>
            <person name="Grigoriev I.V."/>
            <person name="Bonfante P."/>
            <person name="Martin F.M."/>
        </authorList>
    </citation>
    <scope>NUCLEOTIDE SEQUENCE [LARGE SCALE GENOMIC DNA]</scope>
    <source>
        <strain evidence="6 7">RN42</strain>
    </source>
</reference>
<dbReference type="OrthoDB" id="7464126at2759"/>
<evidence type="ECO:0000256" key="2">
    <source>
        <dbReference type="SAM" id="MobiDB-lite"/>
    </source>
</evidence>
<keyword evidence="1" id="KW-0677">Repeat</keyword>
<feature type="compositionally biased region" description="Basic and acidic residues" evidence="2">
    <location>
        <begin position="1053"/>
        <end position="1068"/>
    </location>
</feature>
<dbReference type="InterPro" id="IPR056125">
    <property type="entry name" value="DUF7708"/>
</dbReference>
<dbReference type="InterPro" id="IPR056884">
    <property type="entry name" value="NPHP3-like_N"/>
</dbReference>
<name>A0A3N4HXU6_ASCIM</name>
<organism evidence="6 7">
    <name type="scientific">Ascobolus immersus RN42</name>
    <dbReference type="NCBI Taxonomy" id="1160509"/>
    <lineage>
        <taxon>Eukaryota</taxon>
        <taxon>Fungi</taxon>
        <taxon>Dikarya</taxon>
        <taxon>Ascomycota</taxon>
        <taxon>Pezizomycotina</taxon>
        <taxon>Pezizomycetes</taxon>
        <taxon>Pezizales</taxon>
        <taxon>Ascobolaceae</taxon>
        <taxon>Ascobolus</taxon>
    </lineage>
</organism>
<feature type="region of interest" description="Disordered" evidence="2">
    <location>
        <begin position="1053"/>
        <end position="1126"/>
    </location>
</feature>
<feature type="compositionally biased region" description="Acidic residues" evidence="2">
    <location>
        <begin position="1069"/>
        <end position="1083"/>
    </location>
</feature>
<evidence type="ECO:0000313" key="6">
    <source>
        <dbReference type="EMBL" id="RPA77318.1"/>
    </source>
</evidence>
<dbReference type="Pfam" id="PF22939">
    <property type="entry name" value="WHD_GPIID"/>
    <property type="match status" value="1"/>
</dbReference>
<dbReference type="Pfam" id="PF24883">
    <property type="entry name" value="NPHP3_N"/>
    <property type="match status" value="1"/>
</dbReference>
<dbReference type="PANTHER" id="PTHR10039:SF14">
    <property type="entry name" value="NACHT DOMAIN-CONTAINING PROTEIN"/>
    <property type="match status" value="1"/>
</dbReference>
<dbReference type="EMBL" id="ML119728">
    <property type="protein sequence ID" value="RPA77318.1"/>
    <property type="molecule type" value="Genomic_DNA"/>
</dbReference>
<dbReference type="PANTHER" id="PTHR10039">
    <property type="entry name" value="AMELOGENIN"/>
    <property type="match status" value="1"/>
</dbReference>
<feature type="domain" description="Nephrocystin 3-like N-terminal" evidence="5">
    <location>
        <begin position="260"/>
        <end position="413"/>
    </location>
</feature>
<feature type="domain" description="GPI inositol-deacylase winged helix" evidence="3">
    <location>
        <begin position="564"/>
        <end position="652"/>
    </location>
</feature>
<dbReference type="Proteomes" id="UP000275078">
    <property type="component" value="Unassembled WGS sequence"/>
</dbReference>
<evidence type="ECO:0000259" key="4">
    <source>
        <dbReference type="Pfam" id="PF24809"/>
    </source>
</evidence>
<feature type="compositionally biased region" description="Acidic residues" evidence="2">
    <location>
        <begin position="1090"/>
        <end position="1104"/>
    </location>
</feature>
<evidence type="ECO:0000259" key="3">
    <source>
        <dbReference type="Pfam" id="PF22939"/>
    </source>
</evidence>
<dbReference type="Gene3D" id="3.40.50.300">
    <property type="entry name" value="P-loop containing nucleotide triphosphate hydrolases"/>
    <property type="match status" value="1"/>
</dbReference>
<gene>
    <name evidence="6" type="ORF">BJ508DRAFT_417148</name>
</gene>
<protein>
    <submittedName>
        <fullName evidence="6">Uncharacterized protein</fullName>
    </submittedName>
</protein>
<keyword evidence="7" id="KW-1185">Reference proteome</keyword>
<evidence type="ECO:0000313" key="7">
    <source>
        <dbReference type="Proteomes" id="UP000275078"/>
    </source>
</evidence>
<dbReference type="InterPro" id="IPR027417">
    <property type="entry name" value="P-loop_NTPase"/>
</dbReference>
<dbReference type="Pfam" id="PF24809">
    <property type="entry name" value="DUF7708"/>
    <property type="match status" value="1"/>
</dbReference>
<sequence length="1463" mass="167771">MATEHTPNILAAALIKRADAIQNEKHSKKSKFGQHLIAIADSIKSDGHSRARDGVEELRMLVSALDEQHSKTDRQRKISDVLSPFVDAIQRYAQVIDTMVQSNPTVSALVWGSAKFFLQMLQENKRHYDALREHICRLTRILRLLSLLEEVFDWSEEVIEHVEISYANILRFFEVVSREYEARKIKDLFKLSKKASEQTIDELDRILKDLDMVQTMAAERKRQKDERRRRIDKWLNISLECQNKLLTRLLTYRRENGDTTCKWIFDDPIFKNWLAGRPKEHERALWINGSPGNGKSVLTASIVDYLRNLGVKETGLLIYFFFDMRESESKYGAKESKYSTIVLLRFIIQQLISHMEQEHIPLPRAVWQTVENAKSTRLEDHDLAIDTIQRLLNVVPRVHIIVDGLDECSDRWEKTTSKEKAIKTARHLPEAIEQLVGIRYNSIVKWLFTSCVEFDFKCVFQGLATPTIHVDRGRIEKDVRVYLAQNLENTFHGSDCPLVEYASRRVEEDGLNFLYIKVTFQTLNGAAVVDRASMLKEILSYSGTQAEQFNHCYLRGLLSVCERSNREKDLARRILSFAAISERPLTRDEILQALSVQPEAKGPDDLQYAIFPEKFEQLCLPLIELDRSADTENPTIRLTHRTAYNFLQQPARQVKGLMPEHDLDNFFGDDADRHLDLGIACVTYLSYLTHAAKIDDDLEEKVKNNDKRYAFLRYASVFWHEHLSKAGKDRISPPLVRLVESFMRSPKFLTCCWIQSKYAPYHFCRYTDEGRAFNIQGPKEVYPSDFLRLSDFFYPDATPEWLQDVNKELVYRYLIFAREYGIVLLRRRGGVRFCYPELLGQYSLFNIIRPLEDRWKFQALEDIKAGRKLKATLQNEVSKKPADKIRDLCCVKFENSNKIRVFAAHINVSNGSATISQWVVFFGSDGTSWKVTPRRPLEIPLPLENKSYFLDVPLPLEDQFCFNENFDAIVRLDDAQSAVYTSSEVTAVFDGSCTPSQSLEHLPEFDRVSACLHGRHFISNSAVKVILSRWYVSNRTGCSLHRGMRDRALETKPLRPWDEVGENTHSEDDFVPDSDSESTDDDEYKYNEDSGSDENEVSDDDAAAESESGSSDSEDSTRMYTAGSSDTDLSTAFSQARCLNVLILETAEGSKSFDDMSSGFPLRKSPPCFHPKQPIVVAPIDLYRTRIVQYETGEEIIQVTGNVKEVGDGIEALTVSRIFHFSPDGNVLYELRTSMYGVEETHYRWDIDLVYHNFELDLSSTLKAQYTAITITRVSWIPPYWHPFDDFEHSDLPFTATWDDEWVYLAFGACEVYVARMALGRVDVGHLPVPANQHDIEAGPPIAPVQTLKEPIFLPASTAERPFTIHPHTFWCSNHLLISLPAFTSSHTTLPPALLWRNVDKDLGGWIPYTGPHIGYSEEHEIDDFKGDYSCSGDSFSMPIRSGLSWNVRIDVVCGGSRTERVL</sequence>
<dbReference type="STRING" id="1160509.A0A3N4HXU6"/>
<feature type="domain" description="DUF7708" evidence="4">
    <location>
        <begin position="81"/>
        <end position="219"/>
    </location>
</feature>
<evidence type="ECO:0000256" key="1">
    <source>
        <dbReference type="ARBA" id="ARBA00022737"/>
    </source>
</evidence>